<dbReference type="PANTHER" id="PTHR23409">
    <property type="entry name" value="RIBONUCLEOSIDE-DIPHOSPHATE REDUCTASE SMALL CHAIN"/>
    <property type="match status" value="1"/>
</dbReference>
<evidence type="ECO:0000313" key="1">
    <source>
        <dbReference type="Proteomes" id="UP000694865"/>
    </source>
</evidence>
<dbReference type="Proteomes" id="UP000694865">
    <property type="component" value="Unplaced"/>
</dbReference>
<dbReference type="InterPro" id="IPR000358">
    <property type="entry name" value="RNR_small_fam"/>
</dbReference>
<evidence type="ECO:0000313" key="2">
    <source>
        <dbReference type="RefSeq" id="XP_006821558.1"/>
    </source>
</evidence>
<dbReference type="GeneID" id="100366872"/>
<gene>
    <name evidence="2" type="primary">LOC100366872</name>
</gene>
<reference evidence="2" key="1">
    <citation type="submission" date="2025-08" db="UniProtKB">
        <authorList>
            <consortium name="RefSeq"/>
        </authorList>
    </citation>
    <scope>IDENTIFICATION</scope>
    <source>
        <tissue evidence="2">Testes</tissue>
    </source>
</reference>
<organism evidence="1 2">
    <name type="scientific">Saccoglossus kowalevskii</name>
    <name type="common">Acorn worm</name>
    <dbReference type="NCBI Taxonomy" id="10224"/>
    <lineage>
        <taxon>Eukaryota</taxon>
        <taxon>Metazoa</taxon>
        <taxon>Hemichordata</taxon>
        <taxon>Enteropneusta</taxon>
        <taxon>Harrimaniidae</taxon>
        <taxon>Saccoglossus</taxon>
    </lineage>
</organism>
<dbReference type="PANTHER" id="PTHR23409:SF21">
    <property type="entry name" value="CAPSID PROTEIN"/>
    <property type="match status" value="1"/>
</dbReference>
<sequence>MAFVHEHSCECAKTELDLFTILRHGQVLKKEVIKKVNPLTNIADGLIEFVIPSARSDYINIGSMLLHIEAKITNANGSNLAADATVGPSHFWLHSLFNQIEVYLNRKHISDASPTYYYRAMIETLSNYGGDGKSMQIGAAIFEKDTAGKMNVANPKADDGDANMGLNCRYTFTSLSKTVDMIGQIHGDILFQPKYLLNGVEVRLKLHRTKNQFCLISSTENPAFKVVITNATLLMRKVKLSPSIQLVHVEALKHGTAKYPIHRCIMKIASIPADTMSLNKDLIFLSQLPKRIIPCLVSNTSFNGSYETNPFNFQNYGITSLVLNVRGEKVPAKPLKTDFTAAGGRSCIMAYYTLFTGTNKMGQDQGNGITRDEYPEGYTIFAFDRANITSI</sequence>
<keyword evidence="1" id="KW-1185">Reference proteome</keyword>
<name>A0ABM0MNG7_SACKO</name>
<proteinExistence type="predicted"/>
<protein>
    <submittedName>
        <fullName evidence="2">Uncharacterized protein F54H12.2-like</fullName>
    </submittedName>
</protein>
<dbReference type="RefSeq" id="XP_006821558.1">
    <property type="nucleotide sequence ID" value="XM_006821495.1"/>
</dbReference>
<accession>A0ABM0MNG7</accession>